<feature type="non-terminal residue" evidence="1">
    <location>
        <position position="1"/>
    </location>
</feature>
<gene>
    <name evidence="1" type="primary">HNRNPA0</name>
</gene>
<dbReference type="EMBL" id="HAEE01016725">
    <property type="protein sequence ID" value="SBR36775.1"/>
    <property type="molecule type" value="Transcribed_RNA"/>
</dbReference>
<accession>A0A1A8KW62</accession>
<name>A0A1A8KW62_NOTKU</name>
<dbReference type="AlphaFoldDB" id="A0A1A8KW62"/>
<organism evidence="1">
    <name type="scientific">Nothobranchius kuhntae</name>
    <name type="common">Beira killifish</name>
    <dbReference type="NCBI Taxonomy" id="321403"/>
    <lineage>
        <taxon>Eukaryota</taxon>
        <taxon>Metazoa</taxon>
        <taxon>Chordata</taxon>
        <taxon>Craniata</taxon>
        <taxon>Vertebrata</taxon>
        <taxon>Euteleostomi</taxon>
        <taxon>Actinopterygii</taxon>
        <taxon>Neopterygii</taxon>
        <taxon>Teleostei</taxon>
        <taxon>Neoteleostei</taxon>
        <taxon>Acanthomorphata</taxon>
        <taxon>Ovalentaria</taxon>
        <taxon>Atherinomorphae</taxon>
        <taxon>Cyprinodontiformes</taxon>
        <taxon>Nothobranchiidae</taxon>
        <taxon>Nothobranchius</taxon>
    </lineage>
</organism>
<protein>
    <submittedName>
        <fullName evidence="1">Heterogeneous nuclear ribonucleoprotein A0</fullName>
    </submittedName>
</protein>
<reference evidence="1" key="1">
    <citation type="submission" date="2016-05" db="EMBL/GenBank/DDBJ databases">
        <authorList>
            <person name="Lavstsen T."/>
            <person name="Jespersen J.S."/>
        </authorList>
    </citation>
    <scope>NUCLEOTIDE SEQUENCE</scope>
    <source>
        <tissue evidence="1">Brain</tissue>
    </source>
</reference>
<keyword evidence="1" id="KW-0687">Ribonucleoprotein</keyword>
<proteinExistence type="predicted"/>
<dbReference type="GO" id="GO:1990904">
    <property type="term" value="C:ribonucleoprotein complex"/>
    <property type="evidence" value="ECO:0007669"/>
    <property type="project" value="UniProtKB-KW"/>
</dbReference>
<reference evidence="1" key="2">
    <citation type="submission" date="2016-06" db="EMBL/GenBank/DDBJ databases">
        <title>The genome of a short-lived fish provides insights into sex chromosome evolution and the genetic control of aging.</title>
        <authorList>
            <person name="Reichwald K."/>
            <person name="Felder M."/>
            <person name="Petzold A."/>
            <person name="Koch P."/>
            <person name="Groth M."/>
            <person name="Platzer M."/>
        </authorList>
    </citation>
    <scope>NUCLEOTIDE SEQUENCE</scope>
    <source>
        <tissue evidence="1">Brain</tissue>
    </source>
</reference>
<sequence>AAAWETADELVAGVDSLAKPCETSYLPHFQLLTALITQHSLQSDGQSKKTNASQRG</sequence>
<feature type="non-terminal residue" evidence="1">
    <location>
        <position position="56"/>
    </location>
</feature>
<evidence type="ECO:0000313" key="1">
    <source>
        <dbReference type="EMBL" id="SBR36775.1"/>
    </source>
</evidence>